<dbReference type="Pfam" id="PF00642">
    <property type="entry name" value="zf-CCCH"/>
    <property type="match status" value="2"/>
</dbReference>
<reference evidence="9 10" key="1">
    <citation type="submission" date="2018-06" db="EMBL/GenBank/DDBJ databases">
        <title>Comparative genomics reveals the genomic features of Rhizophagus irregularis, R. cerebriforme, R. diaphanum and Gigaspora rosea, and their symbiotic lifestyle signature.</title>
        <authorList>
            <person name="Morin E."/>
            <person name="San Clemente H."/>
            <person name="Chen E.C.H."/>
            <person name="De La Providencia I."/>
            <person name="Hainaut M."/>
            <person name="Kuo A."/>
            <person name="Kohler A."/>
            <person name="Murat C."/>
            <person name="Tang N."/>
            <person name="Roy S."/>
            <person name="Loubradou J."/>
            <person name="Henrissat B."/>
            <person name="Grigoriev I.V."/>
            <person name="Corradi N."/>
            <person name="Roux C."/>
            <person name="Martin F.M."/>
        </authorList>
    </citation>
    <scope>NUCLEOTIDE SEQUENCE [LARGE SCALE GENOMIC DNA]</scope>
    <source>
        <strain evidence="9 10">DAOM 227022</strain>
    </source>
</reference>
<proteinExistence type="predicted"/>
<evidence type="ECO:0000313" key="10">
    <source>
        <dbReference type="Proteomes" id="UP000265703"/>
    </source>
</evidence>
<evidence type="ECO:0000256" key="5">
    <source>
        <dbReference type="PROSITE-ProRule" id="PRU00176"/>
    </source>
</evidence>
<protein>
    <recommendedName>
        <fullName evidence="11">RNA-binding domain-containing protein</fullName>
    </recommendedName>
</protein>
<keyword evidence="5" id="KW-0694">RNA-binding</keyword>
<dbReference type="AlphaFoldDB" id="A0A397SMP0"/>
<dbReference type="SMART" id="SM00361">
    <property type="entry name" value="RRM_1"/>
    <property type="match status" value="1"/>
</dbReference>
<gene>
    <name evidence="9" type="ORF">C1645_699157</name>
</gene>
<keyword evidence="10" id="KW-1185">Reference proteome</keyword>
<dbReference type="STRING" id="658196.A0A397SMP0"/>
<evidence type="ECO:0000256" key="2">
    <source>
        <dbReference type="ARBA" id="ARBA00022737"/>
    </source>
</evidence>
<dbReference type="GO" id="GO:0000398">
    <property type="term" value="P:mRNA splicing, via spliceosome"/>
    <property type="evidence" value="ECO:0007669"/>
    <property type="project" value="InterPro"/>
</dbReference>
<keyword evidence="2" id="KW-0677">Repeat</keyword>
<dbReference type="Gene3D" id="4.10.1000.10">
    <property type="entry name" value="Zinc finger, CCCH-type"/>
    <property type="match status" value="1"/>
</dbReference>
<dbReference type="Pfam" id="PF00076">
    <property type="entry name" value="RRM_1"/>
    <property type="match status" value="1"/>
</dbReference>
<organism evidence="9 10">
    <name type="scientific">Glomus cerebriforme</name>
    <dbReference type="NCBI Taxonomy" id="658196"/>
    <lineage>
        <taxon>Eukaryota</taxon>
        <taxon>Fungi</taxon>
        <taxon>Fungi incertae sedis</taxon>
        <taxon>Mucoromycota</taxon>
        <taxon>Glomeromycotina</taxon>
        <taxon>Glomeromycetes</taxon>
        <taxon>Glomerales</taxon>
        <taxon>Glomeraceae</taxon>
        <taxon>Glomus</taxon>
    </lineage>
</organism>
<accession>A0A397SMP0</accession>
<evidence type="ECO:0000256" key="3">
    <source>
        <dbReference type="ARBA" id="ARBA00022771"/>
    </source>
</evidence>
<dbReference type="PROSITE" id="PS50102">
    <property type="entry name" value="RRM"/>
    <property type="match status" value="1"/>
</dbReference>
<feature type="zinc finger region" description="C3H1-type" evidence="6">
    <location>
        <begin position="129"/>
        <end position="156"/>
    </location>
</feature>
<dbReference type="GO" id="GO:0008270">
    <property type="term" value="F:zinc ion binding"/>
    <property type="evidence" value="ECO:0007669"/>
    <property type="project" value="UniProtKB-KW"/>
</dbReference>
<dbReference type="SUPFAM" id="SSF54928">
    <property type="entry name" value="RNA-binding domain, RBD"/>
    <property type="match status" value="1"/>
</dbReference>
<dbReference type="InterPro" id="IPR000504">
    <property type="entry name" value="RRM_dom"/>
</dbReference>
<evidence type="ECO:0000256" key="1">
    <source>
        <dbReference type="ARBA" id="ARBA00022723"/>
    </source>
</evidence>
<dbReference type="InterPro" id="IPR035979">
    <property type="entry name" value="RBD_domain_sf"/>
</dbReference>
<feature type="zinc finger region" description="C3H1-type" evidence="6">
    <location>
        <begin position="1"/>
        <end position="27"/>
    </location>
</feature>
<dbReference type="SMART" id="SM00360">
    <property type="entry name" value="RRM"/>
    <property type="match status" value="1"/>
</dbReference>
<evidence type="ECO:0000259" key="8">
    <source>
        <dbReference type="PROSITE" id="PS50103"/>
    </source>
</evidence>
<feature type="domain" description="C3H1-type" evidence="8">
    <location>
        <begin position="1"/>
        <end position="27"/>
    </location>
</feature>
<evidence type="ECO:0000256" key="4">
    <source>
        <dbReference type="ARBA" id="ARBA00022833"/>
    </source>
</evidence>
<keyword evidence="4 6" id="KW-0862">Zinc</keyword>
<dbReference type="PANTHER" id="PTHR12620">
    <property type="entry name" value="U2 SNRNP AUXILIARY FACTOR, SMALL SUBUNIT"/>
    <property type="match status" value="1"/>
</dbReference>
<feature type="non-terminal residue" evidence="9">
    <location>
        <position position="1"/>
    </location>
</feature>
<dbReference type="InterPro" id="IPR003954">
    <property type="entry name" value="RRM_euk-type"/>
</dbReference>
<evidence type="ECO:0000313" key="9">
    <source>
        <dbReference type="EMBL" id="RIA83874.1"/>
    </source>
</evidence>
<evidence type="ECO:0000256" key="6">
    <source>
        <dbReference type="PROSITE-ProRule" id="PRU00723"/>
    </source>
</evidence>
<dbReference type="EMBL" id="QKYT01000536">
    <property type="protein sequence ID" value="RIA83874.1"/>
    <property type="molecule type" value="Genomic_DNA"/>
</dbReference>
<dbReference type="GO" id="GO:0089701">
    <property type="term" value="C:U2AF complex"/>
    <property type="evidence" value="ECO:0007669"/>
    <property type="project" value="InterPro"/>
</dbReference>
<dbReference type="InterPro" id="IPR012677">
    <property type="entry name" value="Nucleotide-bd_a/b_plait_sf"/>
</dbReference>
<dbReference type="InterPro" id="IPR000571">
    <property type="entry name" value="Znf_CCCH"/>
</dbReference>
<keyword evidence="1 6" id="KW-0479">Metal-binding</keyword>
<dbReference type="GO" id="GO:0003723">
    <property type="term" value="F:RNA binding"/>
    <property type="evidence" value="ECO:0007669"/>
    <property type="project" value="UniProtKB-UniRule"/>
</dbReference>
<dbReference type="PROSITE" id="PS50103">
    <property type="entry name" value="ZF_C3H1"/>
    <property type="match status" value="2"/>
</dbReference>
<feature type="domain" description="RRM" evidence="7">
    <location>
        <begin position="31"/>
        <end position="127"/>
    </location>
</feature>
<keyword evidence="3 6" id="KW-0863">Zinc-finger</keyword>
<comment type="caution">
    <text evidence="9">The sequence shown here is derived from an EMBL/GenBank/DDBJ whole genome shotgun (WGS) entry which is preliminary data.</text>
</comment>
<dbReference type="InterPro" id="IPR009145">
    <property type="entry name" value="U2AF_small"/>
</dbReference>
<dbReference type="Gene3D" id="3.30.70.330">
    <property type="match status" value="1"/>
</dbReference>
<dbReference type="SUPFAM" id="SSF90229">
    <property type="entry name" value="CCCH zinc finger"/>
    <property type="match status" value="1"/>
</dbReference>
<sequence>DQVNCPFYLKTGACRYGDLCGRNHPYPETSATILIKNMYEGMPVQLADEDNDDNLERHYFEFFDDVHTEFQQYGTIVQFKVCNNFQLHLRGNVYVQYSNDDEAKRAIENIRGRWYAGKQLICDYCPVTKWKSAICGYYQRNQCPKGIQCNFLHVYKNPGGLYSDADKDFEDKRSGS</sequence>
<dbReference type="SMART" id="SM00356">
    <property type="entry name" value="ZnF_C3H1"/>
    <property type="match status" value="2"/>
</dbReference>
<dbReference type="OrthoDB" id="423462at2759"/>
<name>A0A397SMP0_9GLOM</name>
<dbReference type="Proteomes" id="UP000265703">
    <property type="component" value="Unassembled WGS sequence"/>
</dbReference>
<feature type="domain" description="C3H1-type" evidence="8">
    <location>
        <begin position="129"/>
        <end position="156"/>
    </location>
</feature>
<evidence type="ECO:0000259" key="7">
    <source>
        <dbReference type="PROSITE" id="PS50102"/>
    </source>
</evidence>
<dbReference type="InterPro" id="IPR036855">
    <property type="entry name" value="Znf_CCCH_sf"/>
</dbReference>
<dbReference type="PRINTS" id="PR01848">
    <property type="entry name" value="U2AUXFACTOR"/>
</dbReference>
<evidence type="ECO:0008006" key="11">
    <source>
        <dbReference type="Google" id="ProtNLM"/>
    </source>
</evidence>